<name>A0A916YIQ0_9BACT</name>
<keyword evidence="1" id="KW-0812">Transmembrane</keyword>
<reference evidence="2" key="2">
    <citation type="submission" date="2020-09" db="EMBL/GenBank/DDBJ databases">
        <authorList>
            <person name="Sun Q."/>
            <person name="Zhou Y."/>
        </authorList>
    </citation>
    <scope>NUCLEOTIDE SEQUENCE</scope>
    <source>
        <strain evidence="2">CGMCC 1.15958</strain>
    </source>
</reference>
<evidence type="ECO:0000313" key="3">
    <source>
        <dbReference type="Proteomes" id="UP000609064"/>
    </source>
</evidence>
<comment type="caution">
    <text evidence="2">The sequence shown here is derived from an EMBL/GenBank/DDBJ whole genome shotgun (WGS) entry which is preliminary data.</text>
</comment>
<reference evidence="2" key="1">
    <citation type="journal article" date="2014" name="Int. J. Syst. Evol. Microbiol.">
        <title>Complete genome sequence of Corynebacterium casei LMG S-19264T (=DSM 44701T), isolated from a smear-ripened cheese.</title>
        <authorList>
            <consortium name="US DOE Joint Genome Institute (JGI-PGF)"/>
            <person name="Walter F."/>
            <person name="Albersmeier A."/>
            <person name="Kalinowski J."/>
            <person name="Ruckert C."/>
        </authorList>
    </citation>
    <scope>NUCLEOTIDE SEQUENCE</scope>
    <source>
        <strain evidence="2">CGMCC 1.15958</strain>
    </source>
</reference>
<keyword evidence="1" id="KW-0472">Membrane</keyword>
<sequence length="350" mass="40267">MVFVLGFFYGFQKNPDNVVKTNFSDFKTIIKGILATFGSVLDSSAIAPAKHLDLAMAFGLFLLIFVCLFAYQVIFNKYNRAAFRLSQRTADLFLLACLAFIGITSVGITIARISYGIEILMTSKYKIYSVLSVVIFYLVAYNLLAERYKNNFIQLAIGLSIGFNFYTYLTVYHDIKYLNQERITDQFKQQYSDKSFPNGGIMKVLQQPEKTFYDSIIDDMWQVKDSSLNTLKVIPKSESYEITKTQNGVKFDFSDAASGLYFILKSDKNIYLYPSHIKPRGMKAYLERDFLINNQLKIDNFTAEISKLYIQSGKYRVGVIVVENNIKKISWSKQILDIQAIEKNRPKQNW</sequence>
<evidence type="ECO:0000313" key="2">
    <source>
        <dbReference type="EMBL" id="GGD47184.1"/>
    </source>
</evidence>
<dbReference type="AlphaFoldDB" id="A0A916YIQ0"/>
<keyword evidence="3" id="KW-1185">Reference proteome</keyword>
<dbReference type="Proteomes" id="UP000609064">
    <property type="component" value="Unassembled WGS sequence"/>
</dbReference>
<feature type="transmembrane region" description="Helical" evidence="1">
    <location>
        <begin position="92"/>
        <end position="115"/>
    </location>
</feature>
<protein>
    <recommendedName>
        <fullName evidence="4">DUF4153 domain-containing protein</fullName>
    </recommendedName>
</protein>
<dbReference type="EMBL" id="BMKK01000002">
    <property type="protein sequence ID" value="GGD47184.1"/>
    <property type="molecule type" value="Genomic_DNA"/>
</dbReference>
<keyword evidence="1" id="KW-1133">Transmembrane helix</keyword>
<feature type="transmembrane region" description="Helical" evidence="1">
    <location>
        <begin position="152"/>
        <end position="172"/>
    </location>
</feature>
<feature type="transmembrane region" description="Helical" evidence="1">
    <location>
        <begin position="127"/>
        <end position="145"/>
    </location>
</feature>
<gene>
    <name evidence="2" type="ORF">GCM10011514_08980</name>
</gene>
<accession>A0A916YIQ0</accession>
<evidence type="ECO:0000256" key="1">
    <source>
        <dbReference type="SAM" id="Phobius"/>
    </source>
</evidence>
<evidence type="ECO:0008006" key="4">
    <source>
        <dbReference type="Google" id="ProtNLM"/>
    </source>
</evidence>
<organism evidence="2 3">
    <name type="scientific">Emticicia aquatilis</name>
    <dbReference type="NCBI Taxonomy" id="1537369"/>
    <lineage>
        <taxon>Bacteria</taxon>
        <taxon>Pseudomonadati</taxon>
        <taxon>Bacteroidota</taxon>
        <taxon>Cytophagia</taxon>
        <taxon>Cytophagales</taxon>
        <taxon>Leadbetterellaceae</taxon>
        <taxon>Emticicia</taxon>
    </lineage>
</organism>
<proteinExistence type="predicted"/>
<feature type="transmembrane region" description="Helical" evidence="1">
    <location>
        <begin position="54"/>
        <end position="71"/>
    </location>
</feature>